<feature type="domain" description="ATP-dependent RecD2 DNA helicase-like helix-hairpin-helix" evidence="5">
    <location>
        <begin position="148"/>
        <end position="237"/>
    </location>
</feature>
<comment type="function">
    <text evidence="3">DNA-dependent ATPase and ATP-dependent 5'-3' DNA helicase. Has no activity on blunt DNA or DNA with 3'-overhangs, requires at least 10 bases of 5'-ssDNA for helicase activity.</text>
</comment>
<evidence type="ECO:0000256" key="3">
    <source>
        <dbReference type="HAMAP-Rule" id="MF_01488"/>
    </source>
</evidence>
<dbReference type="Gene3D" id="3.40.50.300">
    <property type="entry name" value="P-loop containing nucleotide triphosphate hydrolases"/>
    <property type="match status" value="2"/>
</dbReference>
<dbReference type="AlphaFoldDB" id="A0A1X1KFM0"/>
<dbReference type="InterPro" id="IPR041451">
    <property type="entry name" value="RecD2_SH13"/>
</dbReference>
<dbReference type="GO" id="GO:0003677">
    <property type="term" value="F:DNA binding"/>
    <property type="evidence" value="ECO:0007669"/>
    <property type="project" value="UniProtKB-UniRule"/>
</dbReference>
<comment type="similarity">
    <text evidence="3">Belongs to the RecD family. RecD2 subfamily.</text>
</comment>
<dbReference type="GO" id="GO:0006310">
    <property type="term" value="P:DNA recombination"/>
    <property type="evidence" value="ECO:0007669"/>
    <property type="project" value="InterPro"/>
</dbReference>
<feature type="binding site" evidence="3">
    <location>
        <begin position="356"/>
        <end position="360"/>
    </location>
    <ligand>
        <name>ATP</name>
        <dbReference type="ChEBI" id="CHEBI:30616"/>
    </ligand>
</feature>
<feature type="domain" description="ATP-dependent RecD2 DNA helicase OB-fold" evidence="7">
    <location>
        <begin position="4"/>
        <end position="82"/>
    </location>
</feature>
<dbReference type="InterPro" id="IPR027785">
    <property type="entry name" value="UvrD-like_helicase_C"/>
</dbReference>
<evidence type="ECO:0000259" key="6">
    <source>
        <dbReference type="Pfam" id="PF18335"/>
    </source>
</evidence>
<dbReference type="InterPro" id="IPR027417">
    <property type="entry name" value="P-loop_NTPase"/>
</dbReference>
<comment type="catalytic activity">
    <reaction evidence="3">
        <text>ATP + H2O = ADP + phosphate + H(+)</text>
        <dbReference type="Rhea" id="RHEA:13065"/>
        <dbReference type="ChEBI" id="CHEBI:15377"/>
        <dbReference type="ChEBI" id="CHEBI:15378"/>
        <dbReference type="ChEBI" id="CHEBI:30616"/>
        <dbReference type="ChEBI" id="CHEBI:43474"/>
        <dbReference type="ChEBI" id="CHEBI:456216"/>
        <dbReference type="EC" id="5.6.2.3"/>
    </reaction>
</comment>
<dbReference type="Gene3D" id="1.10.10.2220">
    <property type="match status" value="1"/>
</dbReference>
<keyword evidence="3" id="KW-0378">Hydrolase</keyword>
<gene>
    <name evidence="3" type="primary">recD2</name>
    <name evidence="8" type="ORF">B7697_06280</name>
</gene>
<keyword evidence="3" id="KW-0238">DNA-binding</keyword>
<evidence type="ECO:0000259" key="7">
    <source>
        <dbReference type="Pfam" id="PF23139"/>
    </source>
</evidence>
<dbReference type="InterPro" id="IPR006345">
    <property type="entry name" value="RecD2"/>
</dbReference>
<dbReference type="InterPro" id="IPR050534">
    <property type="entry name" value="Coronavir_polyprotein_1ab"/>
</dbReference>
<dbReference type="GO" id="GO:0005524">
    <property type="term" value="F:ATP binding"/>
    <property type="evidence" value="ECO:0007669"/>
    <property type="project" value="UniProtKB-UniRule"/>
</dbReference>
<dbReference type="Pfam" id="PF23139">
    <property type="entry name" value="OB_YrrC"/>
    <property type="match status" value="1"/>
</dbReference>
<dbReference type="Pfam" id="PF13538">
    <property type="entry name" value="UvrD_C_2"/>
    <property type="match status" value="1"/>
</dbReference>
<dbReference type="CDD" id="cd17933">
    <property type="entry name" value="DEXSc_RecD-like"/>
    <property type="match status" value="1"/>
</dbReference>
<protein>
    <recommendedName>
        <fullName evidence="3">ATP-dependent RecD2 DNA helicase</fullName>
        <ecNumber evidence="3">5.6.2.3</ecNumber>
    </recommendedName>
    <alternativeName>
        <fullName evidence="3">DNA 5'-3' helicase subunit RecD2</fullName>
    </alternativeName>
</protein>
<dbReference type="Pfam" id="PF18335">
    <property type="entry name" value="SH3_13"/>
    <property type="match status" value="1"/>
</dbReference>
<keyword evidence="1 3" id="KW-0547">Nucleotide-binding</keyword>
<dbReference type="NCBIfam" id="TIGR01448">
    <property type="entry name" value="recD_rel"/>
    <property type="match status" value="1"/>
</dbReference>
<dbReference type="InterPro" id="IPR055446">
    <property type="entry name" value="RecD2_N_OB"/>
</dbReference>
<dbReference type="RefSeq" id="WP_084950855.1">
    <property type="nucleotide sequence ID" value="NZ_NCVI01000020.1"/>
</dbReference>
<reference evidence="8 9" key="1">
    <citation type="journal article" date="2016" name="Eur. J. Clin. Microbiol. Infect. Dis.">
        <title>Whole genome sequencing as a tool for phylogenetic analysis of clinical strains of Mitis group streptococci.</title>
        <authorList>
            <person name="Rasmussen L.H."/>
            <person name="Dargis R."/>
            <person name="Hojholt K."/>
            <person name="Christensen J.J."/>
            <person name="Skovgaard O."/>
            <person name="Justesen U.S."/>
            <person name="Rosenvinge F.S."/>
            <person name="Moser C."/>
            <person name="Lukjancenko O."/>
            <person name="Rasmussen S."/>
            <person name="Nielsen X.C."/>
        </authorList>
    </citation>
    <scope>NUCLEOTIDE SEQUENCE [LARGE SCALE GENOMIC DNA]</scope>
    <source>
        <strain evidence="8 9">RH_17024_08</strain>
    </source>
</reference>
<keyword evidence="3" id="KW-0413">Isomerase</keyword>
<dbReference type="Pfam" id="PF13245">
    <property type="entry name" value="AAA_19"/>
    <property type="match status" value="1"/>
</dbReference>
<feature type="domain" description="ATP-dependent RecD2 DNA helicase SH3" evidence="6">
    <location>
        <begin position="574"/>
        <end position="644"/>
    </location>
</feature>
<dbReference type="PANTHER" id="PTHR43788">
    <property type="entry name" value="DNA2/NAM7 HELICASE FAMILY MEMBER"/>
    <property type="match status" value="1"/>
</dbReference>
<dbReference type="SUPFAM" id="SSF52540">
    <property type="entry name" value="P-loop containing nucleoside triphosphate hydrolases"/>
    <property type="match status" value="2"/>
</dbReference>
<dbReference type="PANTHER" id="PTHR43788:SF6">
    <property type="entry name" value="DNA HELICASE B"/>
    <property type="match status" value="1"/>
</dbReference>
<dbReference type="GO" id="GO:0017116">
    <property type="term" value="F:single-stranded DNA helicase activity"/>
    <property type="evidence" value="ECO:0007669"/>
    <property type="project" value="TreeGrafter"/>
</dbReference>
<evidence type="ECO:0000313" key="9">
    <source>
        <dbReference type="Proteomes" id="UP000193102"/>
    </source>
</evidence>
<dbReference type="InterPro" id="IPR029493">
    <property type="entry name" value="RecD2-like_HHH"/>
</dbReference>
<proteinExistence type="inferred from homology"/>
<accession>A0A1X1KFM0</accession>
<feature type="domain" description="UvrD-like helicase C-terminal" evidence="4">
    <location>
        <begin position="661"/>
        <end position="709"/>
    </location>
</feature>
<keyword evidence="3" id="KW-0347">Helicase</keyword>
<dbReference type="GO" id="GO:0009338">
    <property type="term" value="C:exodeoxyribonuclease V complex"/>
    <property type="evidence" value="ECO:0007669"/>
    <property type="project" value="TreeGrafter"/>
</dbReference>
<evidence type="ECO:0000259" key="5">
    <source>
        <dbReference type="Pfam" id="PF14490"/>
    </source>
</evidence>
<dbReference type="Pfam" id="PF14490">
    <property type="entry name" value="HHH_RecD2"/>
    <property type="match status" value="1"/>
</dbReference>
<sequence length="788" mass="88381">MEVYFSGTIERIIFENPSNFYRILLLEIDDTDAEDFDDFEIIVTGTMADVIEGEDYTFWGQIVQHSKYGKQLQISRYERAKPTSKGLVKYFSSSHFKGIGLKTAQKIVDTYGENTIDEILQHPEKLEGIAGLSAKNREAFVSTLRLNYGTEMVLAKLANYGIPNKLAFQIQDFYKEETLDVVENYPYQLVEDIKGLGFTIADQLAEELGIESQAPERFRAGLVHSLFQACMETGDTYVEARDLLEQTLTLLESSRPVELDPSQVAQELSYLIEEDKVQQIDTKIFDNSLFFAEEGIRSHLVRILEKREQKSPDMETIQKHITTVEEDLGIHYDSIQKQAICDAIQNKVFILTGGPGTGKTTVINGIIAVYALLEGLDLRKKSNLPILLAAPTGRAARRMNELTGLPSATIHRHLGMTGDDDTSHLEDYLDADFIIVDEFSMVDTWLANQLFSNISSNSKILIVGDSDQLPSVSPGQVLADLLHIPLIPQTRLEKIYRQNEESTIVTLASQIRQGIFPADFTQKKADRSYFEIASGHIPATIEKILGAALRSGIPARDIQVLAPMYRGTAGIDAINQLMQDLLNPPQKDQLSFEAPQCHYRKGDKVIHLVNDAEINVFNGDLGAITDLIPGKYTESKQDEIVIDFDGNEASYPRNEWYKIRLAYAMSIHKSQGSEFPVVILPITSASRRMLERNLIYTAITRAKSKLILLGELQAFDYATQHIGTARKTYLIERFSDLLENVEEKQPAVSETVTSSTSGQSYILTEENWDSIPAMIGITDADLKEIFGK</sequence>
<name>A0A1X1KFM0_STRMT</name>
<evidence type="ECO:0000256" key="1">
    <source>
        <dbReference type="ARBA" id="ARBA00022741"/>
    </source>
</evidence>
<evidence type="ECO:0000259" key="4">
    <source>
        <dbReference type="Pfam" id="PF13538"/>
    </source>
</evidence>
<dbReference type="EMBL" id="NCVI01000020">
    <property type="protein sequence ID" value="ORO98322.1"/>
    <property type="molecule type" value="Genomic_DNA"/>
</dbReference>
<comment type="caution">
    <text evidence="8">The sequence shown here is derived from an EMBL/GenBank/DDBJ whole genome shotgun (WGS) entry which is preliminary data.</text>
</comment>
<dbReference type="GO" id="GO:0043139">
    <property type="term" value="F:5'-3' DNA helicase activity"/>
    <property type="evidence" value="ECO:0007669"/>
    <property type="project" value="UniProtKB-UniRule"/>
</dbReference>
<dbReference type="GO" id="GO:0016887">
    <property type="term" value="F:ATP hydrolysis activity"/>
    <property type="evidence" value="ECO:0007669"/>
    <property type="project" value="RHEA"/>
</dbReference>
<dbReference type="HAMAP" id="MF_01488">
    <property type="entry name" value="RecD2"/>
    <property type="match status" value="1"/>
</dbReference>
<dbReference type="EC" id="5.6.2.3" evidence="3"/>
<keyword evidence="2 3" id="KW-0067">ATP-binding</keyword>
<dbReference type="Proteomes" id="UP000193102">
    <property type="component" value="Unassembled WGS sequence"/>
</dbReference>
<evidence type="ECO:0000256" key="2">
    <source>
        <dbReference type="ARBA" id="ARBA00022840"/>
    </source>
</evidence>
<dbReference type="CDD" id="cd18809">
    <property type="entry name" value="SF1_C_RecD"/>
    <property type="match status" value="1"/>
</dbReference>
<dbReference type="Gene3D" id="2.30.30.940">
    <property type="match status" value="1"/>
</dbReference>
<organism evidence="8 9">
    <name type="scientific">Streptococcus mitis</name>
    <dbReference type="NCBI Taxonomy" id="28037"/>
    <lineage>
        <taxon>Bacteria</taxon>
        <taxon>Bacillati</taxon>
        <taxon>Bacillota</taxon>
        <taxon>Bacilli</taxon>
        <taxon>Lactobacillales</taxon>
        <taxon>Streptococcaceae</taxon>
        <taxon>Streptococcus</taxon>
        <taxon>Streptococcus mitis group</taxon>
    </lineage>
</organism>
<evidence type="ECO:0000313" key="8">
    <source>
        <dbReference type="EMBL" id="ORO98322.1"/>
    </source>
</evidence>